<gene>
    <name evidence="1" type="primary">ndhK</name>
</gene>
<protein>
    <submittedName>
        <fullName evidence="1">NADH-plastoquinone oxidoreductase subunit K</fullName>
    </submittedName>
</protein>
<dbReference type="AlphaFoldDB" id="A0A6M8AXC8"/>
<proteinExistence type="predicted"/>
<sequence length="21" mass="2501">MVKRSIQMVLVLNIQTKRKTN</sequence>
<name>A0A6M8AXC8_SANAL</name>
<reference evidence="1" key="1">
    <citation type="journal article" date="2020" name="Mitochondrial DNA Part B Resour">
        <title>The complete chloroplast genome sequence of Santalum album.</title>
        <authorList>
            <person name="Yang D."/>
            <person name="Qiu Q."/>
            <person name="Xu L."/>
            <person name="Xu Y."/>
            <person name="Wang Y."/>
        </authorList>
    </citation>
    <scope>NUCLEOTIDE SEQUENCE</scope>
</reference>
<dbReference type="EMBL" id="MN106256">
    <property type="protein sequence ID" value="QKD76392.1"/>
    <property type="molecule type" value="Genomic_DNA"/>
</dbReference>
<accession>A0A6M8AXC8</accession>
<keyword evidence="1" id="KW-0934">Plastid</keyword>
<geneLocation type="chloroplast" evidence="1"/>
<keyword evidence="1" id="KW-0150">Chloroplast</keyword>
<organism evidence="1">
    <name type="scientific">Santalum album</name>
    <name type="common">Indian sandalwood</name>
    <dbReference type="NCBI Taxonomy" id="35974"/>
    <lineage>
        <taxon>Eukaryota</taxon>
        <taxon>Viridiplantae</taxon>
        <taxon>Streptophyta</taxon>
        <taxon>Embryophyta</taxon>
        <taxon>Tracheophyta</taxon>
        <taxon>Spermatophyta</taxon>
        <taxon>Magnoliopsida</taxon>
        <taxon>eudicotyledons</taxon>
        <taxon>Gunneridae</taxon>
        <taxon>Pentapetalae</taxon>
        <taxon>Santalales</taxon>
        <taxon>Santalaceae</taxon>
        <taxon>Santalum</taxon>
    </lineage>
</organism>
<evidence type="ECO:0000313" key="1">
    <source>
        <dbReference type="EMBL" id="QKD76392.1"/>
    </source>
</evidence>